<sequence length="71" mass="7997">MLPNKLRQMYCHSTSERTVTRAVVRKLLRPDSRDGSADGASVMGLRATVCCFLTNIYTNGSFIVRKMDTKK</sequence>
<name>A0A016SSZ1_9BILA</name>
<dbReference type="Proteomes" id="UP000024635">
    <property type="component" value="Unassembled WGS sequence"/>
</dbReference>
<evidence type="ECO:0000313" key="1">
    <source>
        <dbReference type="EMBL" id="EYB93477.1"/>
    </source>
</evidence>
<organism evidence="1 2">
    <name type="scientific">Ancylostoma ceylanicum</name>
    <dbReference type="NCBI Taxonomy" id="53326"/>
    <lineage>
        <taxon>Eukaryota</taxon>
        <taxon>Metazoa</taxon>
        <taxon>Ecdysozoa</taxon>
        <taxon>Nematoda</taxon>
        <taxon>Chromadorea</taxon>
        <taxon>Rhabditida</taxon>
        <taxon>Rhabditina</taxon>
        <taxon>Rhabditomorpha</taxon>
        <taxon>Strongyloidea</taxon>
        <taxon>Ancylostomatidae</taxon>
        <taxon>Ancylostomatinae</taxon>
        <taxon>Ancylostoma</taxon>
    </lineage>
</organism>
<protein>
    <submittedName>
        <fullName evidence="1">Uncharacterized protein</fullName>
    </submittedName>
</protein>
<reference evidence="2" key="1">
    <citation type="journal article" date="2015" name="Nat. Genet.">
        <title>The genome and transcriptome of the zoonotic hookworm Ancylostoma ceylanicum identify infection-specific gene families.</title>
        <authorList>
            <person name="Schwarz E.M."/>
            <person name="Hu Y."/>
            <person name="Antoshechkin I."/>
            <person name="Miller M.M."/>
            <person name="Sternberg P.W."/>
            <person name="Aroian R.V."/>
        </authorList>
    </citation>
    <scope>NUCLEOTIDE SEQUENCE</scope>
    <source>
        <strain evidence="2">HY135</strain>
    </source>
</reference>
<proteinExistence type="predicted"/>
<accession>A0A016SSZ1</accession>
<dbReference type="AlphaFoldDB" id="A0A016SSZ1"/>
<dbReference type="EMBL" id="JARK01001517">
    <property type="protein sequence ID" value="EYB93477.1"/>
    <property type="molecule type" value="Genomic_DNA"/>
</dbReference>
<keyword evidence="2" id="KW-1185">Reference proteome</keyword>
<comment type="caution">
    <text evidence="1">The sequence shown here is derived from an EMBL/GenBank/DDBJ whole genome shotgun (WGS) entry which is preliminary data.</text>
</comment>
<gene>
    <name evidence="1" type="primary">Acey_s0181.g833</name>
    <name evidence="1" type="ORF">Y032_0181g833</name>
</gene>
<evidence type="ECO:0000313" key="2">
    <source>
        <dbReference type="Proteomes" id="UP000024635"/>
    </source>
</evidence>